<evidence type="ECO:0000259" key="14">
    <source>
        <dbReference type="SMART" id="SM00079"/>
    </source>
</evidence>
<keyword evidence="3" id="KW-0813">Transport</keyword>
<reference evidence="17" key="1">
    <citation type="submission" date="2025-08" db="UniProtKB">
        <authorList>
            <consortium name="RefSeq"/>
        </authorList>
    </citation>
    <scope>IDENTIFICATION</scope>
    <source>
        <tissue evidence="17">Muscle</tissue>
    </source>
</reference>
<dbReference type="SUPFAM" id="SSF53850">
    <property type="entry name" value="Periplasmic binding protein-like II"/>
    <property type="match status" value="1"/>
</dbReference>
<evidence type="ECO:0000256" key="11">
    <source>
        <dbReference type="ARBA" id="ARBA00023286"/>
    </source>
</evidence>
<dbReference type="SMART" id="SM00918">
    <property type="entry name" value="Lig_chan-Glu_bd"/>
    <property type="match status" value="1"/>
</dbReference>
<feature type="transmembrane region" description="Helical" evidence="13">
    <location>
        <begin position="513"/>
        <end position="533"/>
    </location>
</feature>
<keyword evidence="7" id="KW-0406">Ion transport</keyword>
<evidence type="ECO:0000259" key="15">
    <source>
        <dbReference type="SMART" id="SM00918"/>
    </source>
</evidence>
<dbReference type="Pfam" id="PF00060">
    <property type="entry name" value="Lig_chan"/>
    <property type="match status" value="1"/>
</dbReference>
<dbReference type="Pfam" id="PF10613">
    <property type="entry name" value="Lig_chan-Glu_bd"/>
    <property type="match status" value="1"/>
</dbReference>
<evidence type="ECO:0000256" key="3">
    <source>
        <dbReference type="ARBA" id="ARBA00022448"/>
    </source>
</evidence>
<sequence>MLSFSTAIFIGTTEETTQLYINNKLQQIEHEVSDSFQRVNQSLEFIYKWNFDVAGVNPGLLEAQGLTPNLLVVIISFLSCVSTSKLSNILKSSFPEVLHVALHLHPCPRLLRDQAIEIPDMKSFSNLLYMMQDLRTNSLRDWEDIIFLHDSCIDVNTLESVVKNFVLSENGTQMTAVTTYELSEDHFSLSLRTIFSEILSSYTKFRYFVVVGQDFALRAVLKEAQSMDLLNMYRFWIFINPFASFPEQMWSSFSIIPDKANVVSVYPEDNLDFSKHSSIDKAKKRVDLVLNNMNKVIKDMLQTKQLNIATPTARQTTQAMAKEKFLNYMEKNNIYENYVIESVDAFRSSPEETVNKMVKIGEWNLLRGLRLNNECLFEKKTLNLGGQLLKIGIVNDPPLVITKNKQTKTSVVEAKGISVDLLNAIAVKLNFTYTFVMSNDGIFGSLGENGEWKGLIGMVLNKEVNLAAVGFSVTPQRSKVVDFTNSIDEDPYVILVKRPSKDNHLLVLAPFTWETYLCIICSVVIISPVLHLINRYSKYYEYHQLVNNKGLFQLSNCYWYCFGSLILQGGVHLPKAASGRVLISFWWFFVIIVVTTYSGSLVAFLTFPKLHNPVNSLQDILDQKQYLKWGVFEGEAIIEYLKYAPSGGLKELNNGLNFFKYTDEAEVLRQVRDENFVLIGAKSRLMAIIKRELSRTKKCEYILGKENILYESLSMAVPENWPYLDEFNEEIARYMESGLIMKWRSNYYSEENQCTMISKPQAGDTRVIGITHLTACLYVLGIGFSTSLCFLIIELIYVAYIKSMNNAYCSGCTSLQRLIILNNLRRKIYPSIRPQRDQSLFSKRFASQEGRM</sequence>
<organism evidence="16 17">
    <name type="scientific">Limulus polyphemus</name>
    <name type="common">Atlantic horseshoe crab</name>
    <dbReference type="NCBI Taxonomy" id="6850"/>
    <lineage>
        <taxon>Eukaryota</taxon>
        <taxon>Metazoa</taxon>
        <taxon>Ecdysozoa</taxon>
        <taxon>Arthropoda</taxon>
        <taxon>Chelicerata</taxon>
        <taxon>Merostomata</taxon>
        <taxon>Xiphosura</taxon>
        <taxon>Limulidae</taxon>
        <taxon>Limulus</taxon>
    </lineage>
</organism>
<keyword evidence="10" id="KW-0325">Glycoprotein</keyword>
<evidence type="ECO:0000256" key="8">
    <source>
        <dbReference type="ARBA" id="ARBA00023136"/>
    </source>
</evidence>
<keyword evidence="16" id="KW-1185">Reference proteome</keyword>
<evidence type="ECO:0000256" key="7">
    <source>
        <dbReference type="ARBA" id="ARBA00023065"/>
    </source>
</evidence>
<dbReference type="InterPro" id="IPR019594">
    <property type="entry name" value="Glu/Gly-bd"/>
</dbReference>
<evidence type="ECO:0000256" key="12">
    <source>
        <dbReference type="ARBA" id="ARBA00023303"/>
    </source>
</evidence>
<dbReference type="GeneID" id="106459661"/>
<dbReference type="InterPro" id="IPR001320">
    <property type="entry name" value="Iontro_rcpt_C"/>
</dbReference>
<dbReference type="RefSeq" id="XP_022241902.1">
    <property type="nucleotide sequence ID" value="XM_022386194.1"/>
</dbReference>
<feature type="domain" description="Ionotropic glutamate receptor C-terminal" evidence="14">
    <location>
        <begin position="390"/>
        <end position="750"/>
    </location>
</feature>
<keyword evidence="4" id="KW-1003">Cell membrane</keyword>
<feature type="domain" description="Ionotropic glutamate receptor L-glutamate and glycine-binding" evidence="15">
    <location>
        <begin position="398"/>
        <end position="461"/>
    </location>
</feature>
<gene>
    <name evidence="17" type="primary">LOC106459661</name>
</gene>
<dbReference type="PANTHER" id="PTHR42643">
    <property type="entry name" value="IONOTROPIC RECEPTOR 20A-RELATED"/>
    <property type="match status" value="1"/>
</dbReference>
<protein>
    <submittedName>
        <fullName evidence="17">Ionotropic receptor 93a-like</fullName>
    </submittedName>
</protein>
<feature type="transmembrane region" description="Helical" evidence="13">
    <location>
        <begin position="585"/>
        <end position="607"/>
    </location>
</feature>
<comment type="subcellular location">
    <subcellularLocation>
        <location evidence="1">Cell membrane</location>
        <topology evidence="1">Multi-pass membrane protein</topology>
    </subcellularLocation>
</comment>
<accession>A0ABM1SE47</accession>
<evidence type="ECO:0000256" key="1">
    <source>
        <dbReference type="ARBA" id="ARBA00004651"/>
    </source>
</evidence>
<keyword evidence="9" id="KW-0675">Receptor</keyword>
<dbReference type="PRINTS" id="PR00177">
    <property type="entry name" value="NMDARECEPTOR"/>
</dbReference>
<dbReference type="Gene3D" id="3.40.50.2300">
    <property type="match status" value="1"/>
</dbReference>
<evidence type="ECO:0000256" key="9">
    <source>
        <dbReference type="ARBA" id="ARBA00023170"/>
    </source>
</evidence>
<dbReference type="InterPro" id="IPR001508">
    <property type="entry name" value="Iono_Glu_rcpt_met"/>
</dbReference>
<dbReference type="InterPro" id="IPR052192">
    <property type="entry name" value="Insect_Ionotropic_Sensory_Rcpt"/>
</dbReference>
<evidence type="ECO:0000256" key="4">
    <source>
        <dbReference type="ARBA" id="ARBA00022475"/>
    </source>
</evidence>
<evidence type="ECO:0000313" key="16">
    <source>
        <dbReference type="Proteomes" id="UP000694941"/>
    </source>
</evidence>
<name>A0ABM1SE47_LIMPO</name>
<dbReference type="SMART" id="SM00079">
    <property type="entry name" value="PBPe"/>
    <property type="match status" value="1"/>
</dbReference>
<dbReference type="Proteomes" id="UP000694941">
    <property type="component" value="Unplaced"/>
</dbReference>
<keyword evidence="12" id="KW-0407">Ion channel</keyword>
<evidence type="ECO:0000313" key="17">
    <source>
        <dbReference type="RefSeq" id="XP_022241902.1"/>
    </source>
</evidence>
<dbReference type="PANTHER" id="PTHR42643:SF24">
    <property type="entry name" value="IONOTROPIC RECEPTOR 60A"/>
    <property type="match status" value="1"/>
</dbReference>
<dbReference type="Gene3D" id="1.10.287.70">
    <property type="match status" value="1"/>
</dbReference>
<keyword evidence="6 13" id="KW-1133">Transmembrane helix</keyword>
<feature type="transmembrane region" description="Helical" evidence="13">
    <location>
        <begin position="775"/>
        <end position="800"/>
    </location>
</feature>
<keyword evidence="8 13" id="KW-0472">Membrane</keyword>
<comment type="similarity">
    <text evidence="2">Belongs to the glutamate-gated ion channel (TC 1.A.10.1) family.</text>
</comment>
<proteinExistence type="inferred from homology"/>
<evidence type="ECO:0000256" key="10">
    <source>
        <dbReference type="ARBA" id="ARBA00023180"/>
    </source>
</evidence>
<evidence type="ECO:0000256" key="6">
    <source>
        <dbReference type="ARBA" id="ARBA00022989"/>
    </source>
</evidence>
<dbReference type="Gene3D" id="3.40.190.10">
    <property type="entry name" value="Periplasmic binding protein-like II"/>
    <property type="match status" value="1"/>
</dbReference>
<evidence type="ECO:0000256" key="2">
    <source>
        <dbReference type="ARBA" id="ARBA00008685"/>
    </source>
</evidence>
<evidence type="ECO:0000256" key="13">
    <source>
        <dbReference type="SAM" id="Phobius"/>
    </source>
</evidence>
<keyword evidence="5 13" id="KW-0812">Transmembrane</keyword>
<feature type="transmembrane region" description="Helical" evidence="13">
    <location>
        <begin position="554"/>
        <end position="573"/>
    </location>
</feature>
<evidence type="ECO:0000256" key="5">
    <source>
        <dbReference type="ARBA" id="ARBA00022692"/>
    </source>
</evidence>
<keyword evidence="11" id="KW-1071">Ligand-gated ion channel</keyword>